<evidence type="ECO:0000313" key="2">
    <source>
        <dbReference type="EnsemblPlants" id="EMT31440"/>
    </source>
</evidence>
<organism evidence="2">
    <name type="scientific">Aegilops tauschii</name>
    <name type="common">Tausch's goatgrass</name>
    <name type="synonym">Aegilops squarrosa</name>
    <dbReference type="NCBI Taxonomy" id="37682"/>
    <lineage>
        <taxon>Eukaryota</taxon>
        <taxon>Viridiplantae</taxon>
        <taxon>Streptophyta</taxon>
        <taxon>Embryophyta</taxon>
        <taxon>Tracheophyta</taxon>
        <taxon>Spermatophyta</taxon>
        <taxon>Magnoliopsida</taxon>
        <taxon>Liliopsida</taxon>
        <taxon>Poales</taxon>
        <taxon>Poaceae</taxon>
        <taxon>BOP clade</taxon>
        <taxon>Pooideae</taxon>
        <taxon>Triticodae</taxon>
        <taxon>Triticeae</taxon>
        <taxon>Triticinae</taxon>
        <taxon>Aegilops</taxon>
    </lineage>
</organism>
<dbReference type="AlphaFoldDB" id="M8C2D2"/>
<dbReference type="PANTHER" id="PTHR33120:SF39">
    <property type="entry name" value="OS01G0314000 PROTEIN"/>
    <property type="match status" value="1"/>
</dbReference>
<sequence length="260" mass="29373">MAAGHPLPTDLALLHQQLLLRPRVLGELRALTSTVVSIDHIASILDKALRSSTPRLVQVDPQAPEMHAKALSAVSRNRRKYDARRSFLRSRLEQLLDNYASQHFWEPRYRVNFICGVEALGGGTTAYGRHYAVNFMAASESPLQINTLFFAEFGESEPGHWLGNRGRFYYGPHSARKLVYPNLVEYLKGDITVHGTDNVADMLETDLVYFSSEGDVEFAEKLNSYYQPNSSAWSRPSYLTTRRVLEDHFSPPSCHSNSRS</sequence>
<evidence type="ECO:0000259" key="1">
    <source>
        <dbReference type="Pfam" id="PF12274"/>
    </source>
</evidence>
<proteinExistence type="predicted"/>
<dbReference type="Pfam" id="PF12274">
    <property type="entry name" value="DUF3615"/>
    <property type="match status" value="1"/>
</dbReference>
<dbReference type="PANTHER" id="PTHR33120">
    <property type="entry name" value="EXPRESSED PROTEIN-RELATED"/>
    <property type="match status" value="1"/>
</dbReference>
<accession>M8C2D2</accession>
<dbReference type="EnsemblPlants" id="EMT31440">
    <property type="protein sequence ID" value="EMT31440"/>
    <property type="gene ID" value="F775_04172"/>
</dbReference>
<protein>
    <recommendedName>
        <fullName evidence="1">DUF3615 domain-containing protein</fullName>
    </recommendedName>
</protein>
<feature type="domain" description="DUF3615" evidence="1">
    <location>
        <begin position="93"/>
        <end position="154"/>
    </location>
</feature>
<dbReference type="InterPro" id="IPR022059">
    <property type="entry name" value="DUF3615"/>
</dbReference>
<reference evidence="2" key="1">
    <citation type="submission" date="2015-06" db="UniProtKB">
        <authorList>
            <consortium name="EnsemblPlants"/>
        </authorList>
    </citation>
    <scope>IDENTIFICATION</scope>
</reference>
<name>M8C2D2_AEGTA</name>